<dbReference type="EMBL" id="JAINUF010000016">
    <property type="protein sequence ID" value="KAJ8339945.1"/>
    <property type="molecule type" value="Genomic_DNA"/>
</dbReference>
<evidence type="ECO:0000256" key="6">
    <source>
        <dbReference type="ARBA" id="ARBA00022989"/>
    </source>
</evidence>
<evidence type="ECO:0000313" key="18">
    <source>
        <dbReference type="Proteomes" id="UP001152622"/>
    </source>
</evidence>
<evidence type="ECO:0000256" key="10">
    <source>
        <dbReference type="SAM" id="MobiDB-lite"/>
    </source>
</evidence>
<dbReference type="Pfam" id="PF12166">
    <property type="entry name" value="Piezo_cap"/>
    <property type="match status" value="1"/>
</dbReference>
<feature type="domain" description="Piezo transmembrane helical unit" evidence="14">
    <location>
        <begin position="1689"/>
        <end position="1811"/>
    </location>
</feature>
<feature type="region of interest" description="Disordered" evidence="10">
    <location>
        <begin position="351"/>
        <end position="406"/>
    </location>
</feature>
<dbReference type="Proteomes" id="UP001152622">
    <property type="component" value="Chromosome 16"/>
</dbReference>
<evidence type="ECO:0000256" key="9">
    <source>
        <dbReference type="ARBA" id="ARBA00023303"/>
    </source>
</evidence>
<reference evidence="17" key="1">
    <citation type="journal article" date="2023" name="Science">
        <title>Genome structures resolve the early diversification of teleost fishes.</title>
        <authorList>
            <person name="Parey E."/>
            <person name="Louis A."/>
            <person name="Montfort J."/>
            <person name="Bouchez O."/>
            <person name="Roques C."/>
            <person name="Iampietro C."/>
            <person name="Lluch J."/>
            <person name="Castinel A."/>
            <person name="Donnadieu C."/>
            <person name="Desvignes T."/>
            <person name="Floi Bucao C."/>
            <person name="Jouanno E."/>
            <person name="Wen M."/>
            <person name="Mejri S."/>
            <person name="Dirks R."/>
            <person name="Jansen H."/>
            <person name="Henkel C."/>
            <person name="Chen W.J."/>
            <person name="Zahm M."/>
            <person name="Cabau C."/>
            <person name="Klopp C."/>
            <person name="Thompson A.W."/>
            <person name="Robinson-Rechavi M."/>
            <person name="Braasch I."/>
            <person name="Lecointre G."/>
            <person name="Bobe J."/>
            <person name="Postlethwait J.H."/>
            <person name="Berthelot C."/>
            <person name="Roest Crollius H."/>
            <person name="Guiguen Y."/>
        </authorList>
    </citation>
    <scope>NUCLEOTIDE SEQUENCE</scope>
    <source>
        <strain evidence="17">WJC10195</strain>
    </source>
</reference>
<feature type="compositionally biased region" description="Basic and acidic residues" evidence="10">
    <location>
        <begin position="1858"/>
        <end position="1903"/>
    </location>
</feature>
<dbReference type="Pfam" id="PF23188">
    <property type="entry name" value="THU_Piezo1"/>
    <property type="match status" value="1"/>
</dbReference>
<feature type="transmembrane region" description="Helical" evidence="11">
    <location>
        <begin position="1679"/>
        <end position="1699"/>
    </location>
</feature>
<feature type="transmembrane region" description="Helical" evidence="11">
    <location>
        <begin position="938"/>
        <end position="959"/>
    </location>
</feature>
<evidence type="ECO:0000313" key="17">
    <source>
        <dbReference type="EMBL" id="KAJ8339945.1"/>
    </source>
</evidence>
<feature type="transmembrane region" description="Helical" evidence="11">
    <location>
        <begin position="1705"/>
        <end position="1726"/>
    </location>
</feature>
<feature type="transmembrane region" description="Helical" evidence="11">
    <location>
        <begin position="482"/>
        <end position="504"/>
    </location>
</feature>
<feature type="transmembrane region" description="Helical" evidence="11">
    <location>
        <begin position="2047"/>
        <end position="2066"/>
    </location>
</feature>
<feature type="transmembrane region" description="Helical" evidence="11">
    <location>
        <begin position="1232"/>
        <end position="1254"/>
    </location>
</feature>
<keyword evidence="8 11" id="KW-0472">Membrane</keyword>
<feature type="compositionally biased region" description="Low complexity" evidence="10">
    <location>
        <begin position="394"/>
        <end position="406"/>
    </location>
</feature>
<name>A0A9Q1IGQ6_SYNKA</name>
<evidence type="ECO:0008006" key="19">
    <source>
        <dbReference type="Google" id="ProtNLM"/>
    </source>
</evidence>
<evidence type="ECO:0000256" key="1">
    <source>
        <dbReference type="ARBA" id="ARBA00004651"/>
    </source>
</evidence>
<evidence type="ECO:0000259" key="13">
    <source>
        <dbReference type="Pfam" id="PF15917"/>
    </source>
</evidence>
<feature type="transmembrane region" description="Helical" evidence="11">
    <location>
        <begin position="2004"/>
        <end position="2027"/>
    </location>
</feature>
<feature type="transmembrane region" description="Helical" evidence="11">
    <location>
        <begin position="529"/>
        <end position="550"/>
    </location>
</feature>
<evidence type="ECO:0000259" key="14">
    <source>
        <dbReference type="Pfam" id="PF23188"/>
    </source>
</evidence>
<feature type="region of interest" description="Disordered" evidence="10">
    <location>
        <begin position="1598"/>
        <end position="1641"/>
    </location>
</feature>
<dbReference type="PANTHER" id="PTHR47049:SF5">
    <property type="entry name" value="PIEZO-TYPE MECHANOSENSITIVE ION CHANNEL COMPONENT"/>
    <property type="match status" value="1"/>
</dbReference>
<feature type="transmembrane region" description="Helical" evidence="11">
    <location>
        <begin position="999"/>
        <end position="1020"/>
    </location>
</feature>
<feature type="transmembrane region" description="Helical" evidence="11">
    <location>
        <begin position="649"/>
        <end position="667"/>
    </location>
</feature>
<feature type="domain" description="Piezo TM25-28" evidence="13">
    <location>
        <begin position="1150"/>
        <end position="1466"/>
    </location>
</feature>
<feature type="transmembrane region" description="Helical" evidence="11">
    <location>
        <begin position="1026"/>
        <end position="1042"/>
    </location>
</feature>
<feature type="transmembrane region" description="Helical" evidence="11">
    <location>
        <begin position="1054"/>
        <end position="1076"/>
    </location>
</feature>
<feature type="region of interest" description="Disordered" evidence="10">
    <location>
        <begin position="1816"/>
        <end position="1838"/>
    </location>
</feature>
<feature type="transmembrane region" description="Helical" evidence="11">
    <location>
        <begin position="599"/>
        <end position="616"/>
    </location>
</feature>
<evidence type="ECO:0000256" key="2">
    <source>
        <dbReference type="ARBA" id="ARBA00007821"/>
    </source>
</evidence>
<feature type="domain" description="Piezo non-specific cation channel cap" evidence="12">
    <location>
        <begin position="2276"/>
        <end position="2566"/>
    </location>
</feature>
<feature type="domain" description="Piezo TM1-24" evidence="15">
    <location>
        <begin position="719"/>
        <end position="760"/>
    </location>
</feature>
<feature type="transmembrane region" description="Helical" evidence="11">
    <location>
        <begin position="2217"/>
        <end position="2241"/>
    </location>
</feature>
<proteinExistence type="inferred from homology"/>
<comment type="similarity">
    <text evidence="2">Belongs to the PIEZO (TC 1.A.75) family.</text>
</comment>
<feature type="region of interest" description="Disordered" evidence="10">
    <location>
        <begin position="1374"/>
        <end position="1400"/>
    </location>
</feature>
<feature type="transmembrane region" description="Helical" evidence="11">
    <location>
        <begin position="733"/>
        <end position="754"/>
    </location>
</feature>
<feature type="transmembrane region" description="Helical" evidence="11">
    <location>
        <begin position="442"/>
        <end position="475"/>
    </location>
</feature>
<feature type="region of interest" description="Disordered" evidence="10">
    <location>
        <begin position="147"/>
        <end position="190"/>
    </location>
</feature>
<dbReference type="InterPro" id="IPR031805">
    <property type="entry name" value="Piezo_TM25-28"/>
</dbReference>
<keyword evidence="18" id="KW-1185">Reference proteome</keyword>
<dbReference type="InterPro" id="IPR056768">
    <property type="entry name" value="THU_Piezo"/>
</dbReference>
<feature type="compositionally biased region" description="Basic residues" evidence="10">
    <location>
        <begin position="1924"/>
        <end position="1940"/>
    </location>
</feature>
<feature type="transmembrane region" description="Helical" evidence="11">
    <location>
        <begin position="866"/>
        <end position="885"/>
    </location>
</feature>
<feature type="compositionally biased region" description="Basic and acidic residues" evidence="10">
    <location>
        <begin position="1384"/>
        <end position="1397"/>
    </location>
</feature>
<feature type="transmembrane region" description="Helical" evidence="11">
    <location>
        <begin position="31"/>
        <end position="47"/>
    </location>
</feature>
<dbReference type="Pfam" id="PF24871">
    <property type="entry name" value="Piezo_TM1-24"/>
    <property type="match status" value="2"/>
</dbReference>
<accession>A0A9Q1IGQ6</accession>
<feature type="transmembrane region" description="Helical" evidence="11">
    <location>
        <begin position="2075"/>
        <end position="2096"/>
    </location>
</feature>
<feature type="transmembrane region" description="Helical" evidence="11">
    <location>
        <begin position="59"/>
        <end position="84"/>
    </location>
</feature>
<dbReference type="GO" id="GO:0005886">
    <property type="term" value="C:plasma membrane"/>
    <property type="evidence" value="ECO:0007669"/>
    <property type="project" value="UniProtKB-SubCell"/>
</dbReference>
<protein>
    <recommendedName>
        <fullName evidence="19">Piezo-type mechanosensitive ion channel component</fullName>
    </recommendedName>
</protein>
<evidence type="ECO:0000256" key="3">
    <source>
        <dbReference type="ARBA" id="ARBA00022448"/>
    </source>
</evidence>
<dbReference type="GO" id="GO:0008381">
    <property type="term" value="F:mechanosensitive monoatomic ion channel activity"/>
    <property type="evidence" value="ECO:0007669"/>
    <property type="project" value="InterPro"/>
</dbReference>
<dbReference type="InterPro" id="IPR031334">
    <property type="entry name" value="Piezo_cap_dom"/>
</dbReference>
<feature type="compositionally biased region" description="Basic and acidic residues" evidence="10">
    <location>
        <begin position="1816"/>
        <end position="1835"/>
    </location>
</feature>
<feature type="transmembrane region" description="Helical" evidence="11">
    <location>
        <begin position="622"/>
        <end position="642"/>
    </location>
</feature>
<gene>
    <name evidence="17" type="ORF">SKAU_G00345780</name>
</gene>
<feature type="transmembrane region" description="Helical" evidence="11">
    <location>
        <begin position="118"/>
        <end position="138"/>
    </location>
</feature>
<keyword evidence="3" id="KW-0813">Transport</keyword>
<keyword evidence="4" id="KW-1003">Cell membrane</keyword>
<feature type="transmembrane region" description="Helical" evidence="11">
    <location>
        <begin position="260"/>
        <end position="279"/>
    </location>
</feature>
<feature type="transmembrane region" description="Helical" evidence="11">
    <location>
        <begin position="687"/>
        <end position="704"/>
    </location>
</feature>
<keyword evidence="7" id="KW-0406">Ion transport</keyword>
<comment type="caution">
    <text evidence="17">The sequence shown here is derived from an EMBL/GenBank/DDBJ whole genome shotgun (WGS) entry which is preliminary data.</text>
</comment>
<evidence type="ECO:0000259" key="12">
    <source>
        <dbReference type="Pfam" id="PF12166"/>
    </source>
</evidence>
<dbReference type="InterPro" id="IPR056770">
    <property type="entry name" value="Piezo_THU9_anchor"/>
</dbReference>
<sequence>MELQVVCGLLYCFLLPAFLLAACLFRINALSLVYLLYLLLLPWFLWPNERTLRGHTGRFIKALFGTSLLFLLAHVAFQICLYTVPGLDEGLGSNCSSWETLARTVGVSRLPLDSPWSLVRLLVPDVGVFVIALVTLVLSNRLLKQRENEASPRKGPGPSEEVDEEDNEDDEDEEEEGESSAGEPEEDSSTAARAALLVTRLRASARRFLRELGRVLAVILLALAGITLPSAFSGVYFLLFLAVCTWWACHLPISHLGFNVLSVMVGFFTGGHLVCLYLYQSDYAQAVFPPGALWARLFGLKEIVTPGNCSSSSYDFILNTEHDWPVYVNPGILFLLYIAVATVVKMGGPEEHEEEVQAQRREGPVREEEVELESWRAQRRDSEDDTKKSLLSAGESPVSEPESSGVQALINSSQQDPGLCGAPTGQDGDNPFHMVGQLVLEQSYVCALIAMMVWSITYHSWLTFVLLLWACLIWMLRARRHFAMLCSPFILLYGVTLCSLQYVWALDLEPELPQNWGTLSLRQLGLYHSPYPCLRLGAMLLYTLTFWLLLRQSVKDNFSRKKSIAAPLLEVTTTGDSSGQKRSVLKALGQTVMSCYAKYWIYVCGGMFIMVSFAGKLVGYKIIYMLLFLLCLCLYQVYYSLWRKLLKPFWWLVVAYTMLVLTAIYTFQFEDFPGYWKNFTGFSEEQGLNMVFATILAMMLASDGEGLKFFRLSLHASAGWGDIGLETFKLSELFVSILIPGFFLLACILQLHYFHHRFMKITDLEHVTPVLRRKSVRKSESAQDTDGAGLEEENLDNDLGDYQSEDGEAKPSKWGLVFLWRVMEFHVLKLLAFFVIWVALGEPSVMNLVLVVLWTFAMPYSRFRHMASCLSTVWVCIIIVCKMLYQLSMVNPTEYSSNCSTPLPNETSLEKGEILSSALYKEPIDPANWFGFRKDATALGYSQNHLLVLMLLVLEATVYRHQTQHYRQQQRSPPTISALFPHTTRDNLDRGLLSSLKYLLNYCFYKFGLEICFLMTVNVIGQRMNFLVIIHSCWLVAILTQRRRSAIAKIWPKYCLFLALFMIYQYILCVGIPPALCIDYPWRWNAPVTLSSALIKWIYLPDFYSVPNAKHLMADFLLLMCASQQWKVFEDEKREEWMVLAGENRDDPNPMKGRPVNPVPNFINCRCYLDMAMVLVFRYMFWLVLAVVFVTGATRISFFGLGYLLACFYFLLFGTQLLTRSSRSRLLLWDCLIIYNVAVIVSKNMLSILACVFVEQMQARFCWVIQIFSLACTIKGYYDPKAVSGQDCVLPIEEAGIIWDSICFFFLLLQRRVFLSFYFLHVKADLQASARQASRGFELFKASIVKSMKFHNEAEEKSLSQLKRSMDRIQAKQHKHRGECLASDSKEEESPGADEKTSKRKKKWWQPWLDHASVLHSGEYYLFESDSEEEDESQAEEQKPDKQSAFQLAYQAWVSNAKMALKDRQRHQEQQRLHSSQLSGHGEEEELTFEASPSQEEEDSGEKDESGRSDIVQRMLDILKFLWVLFLAMVDGLTQWLSMLTKQYVDTSTVLSNERYFIIRHMDQASTKDNMEDDRVSHGSEIPTMEICLDELVPESSTSAIRCTEPEENADPAQTTSYGSTSLSPEPSLHGEAGPEAQPDPRTRYFRTASELLADSQVSVEELAQSREFYASQNRALKLLFALYNLLAANSELVCYFIIVLNNMVTASVISLVLPVLVFLWAMLAVPRPTKRFWMTAIIYTEVMVVVKYLFQFGFFPWNSAYETKLNEDKAFFPPRILGLEKTEHYIRYDLLQLLVLFFHRSLLQRYGLWDREDPLGQKTQEKGEGAVEGEESRGIPDPALIELEEAKLSQDEEAELEETKPSQDKGAELEEAKPSQDKGAELEEAKPSQDKGAELEEAKPSQDEEAEPEEDRDPPPTPETGERKRRSVLRLRKRKKHNKEAKDTKESKKKARVKRREAVSKKMKAMGESLKMLLISTARSIYRPVYGFFNDILHTEYRPTTDVYVLMFLTDVVDFVIVIFGFWAFGKHSAAADIASSLSDDQVPEAFLVMLLIQFSTMIIDRALYLRKTVLGKLFFQVILVFGIHLWMFFVLPAVTERMFSHNPVAQIWYFVKCIYFALSAYQIRCGYPTRVLGNFLTKKYNHLNLFLFQGFRMVPFLVELRAVMDWVWTDTTLSLSDWMCVEDIYANIFIIKCSRETEKKYPQPKGQKKKKIVKYGMGGLIIFFLICIIWFPLLFISLVRSVVGVVNHPVDVTVAVKLGGYEPLFTMSIQQQSIQPFSQEEYDSLTSLFEHNAVAMQFITLYSYEDIVTARIEGSSGSVWRISPPSRRKVIKELLSNHGDMTLRLHWNLQRDLGRGGTVEHSLDKYSIDLEPGSPVRADLAALLVGNRTDPVLVPHMFPNFIRAPNGAEAKPISQLYDGDEEGYQNVTLSLKQDSSLDGSGLQEWWDVSVADCNRSTEGCGVLPMVIFSDKVSPPSLGFLAGYGIMGLYLSVVLVIGKFVRGFFSEISHSIMFEELPCADRILKLCTDIFLVRETGELELEEELFSKLIFLYRSPETMIKWTRSKD</sequence>
<evidence type="ECO:0000256" key="11">
    <source>
        <dbReference type="SAM" id="Phobius"/>
    </source>
</evidence>
<dbReference type="InterPro" id="IPR056769">
    <property type="entry name" value="Piezo_TM1-24"/>
</dbReference>
<feature type="transmembrane region" description="Helical" evidence="11">
    <location>
        <begin position="2479"/>
        <end position="2502"/>
    </location>
</feature>
<feature type="compositionally biased region" description="Acidic residues" evidence="10">
    <location>
        <begin position="1904"/>
        <end position="1913"/>
    </location>
</feature>
<feature type="transmembrane region" description="Helical" evidence="11">
    <location>
        <begin position="326"/>
        <end position="344"/>
    </location>
</feature>
<evidence type="ECO:0000259" key="16">
    <source>
        <dbReference type="Pfam" id="PF24874"/>
    </source>
</evidence>
<evidence type="ECO:0000256" key="8">
    <source>
        <dbReference type="ARBA" id="ARBA00023136"/>
    </source>
</evidence>
<feature type="transmembrane region" description="Helical" evidence="11">
    <location>
        <begin position="2108"/>
        <end position="2125"/>
    </location>
</feature>
<feature type="compositionally biased region" description="Basic and acidic residues" evidence="10">
    <location>
        <begin position="1461"/>
        <end position="1472"/>
    </location>
</feature>
<keyword evidence="9" id="KW-0407">Ion channel</keyword>
<evidence type="ECO:0000256" key="7">
    <source>
        <dbReference type="ARBA" id="ARBA00023065"/>
    </source>
</evidence>
<evidence type="ECO:0000256" key="4">
    <source>
        <dbReference type="ARBA" id="ARBA00022475"/>
    </source>
</evidence>
<feature type="transmembrane region" description="Helical" evidence="11">
    <location>
        <begin position="215"/>
        <end position="248"/>
    </location>
</feature>
<feature type="transmembrane region" description="Helical" evidence="11">
    <location>
        <begin position="1179"/>
        <end position="1212"/>
    </location>
</feature>
<dbReference type="InterPro" id="IPR027272">
    <property type="entry name" value="Piezo"/>
</dbReference>
<feature type="transmembrane region" description="Helical" evidence="11">
    <location>
        <begin position="830"/>
        <end position="854"/>
    </location>
</feature>
<dbReference type="Pfam" id="PF24874">
    <property type="entry name" value="Piezo_THU9_anchor"/>
    <property type="match status" value="1"/>
</dbReference>
<evidence type="ECO:0000256" key="5">
    <source>
        <dbReference type="ARBA" id="ARBA00022692"/>
    </source>
</evidence>
<feature type="compositionally biased region" description="Acidic residues" evidence="10">
    <location>
        <begin position="160"/>
        <end position="188"/>
    </location>
</feature>
<comment type="subcellular location">
    <subcellularLocation>
        <location evidence="1">Cell membrane</location>
        <topology evidence="1">Multi-pass membrane protein</topology>
    </subcellularLocation>
</comment>
<feature type="region of interest" description="Disordered" evidence="10">
    <location>
        <begin position="1850"/>
        <end position="1959"/>
    </location>
</feature>
<feature type="compositionally biased region" description="Polar residues" evidence="10">
    <location>
        <begin position="1612"/>
        <end position="1625"/>
    </location>
</feature>
<evidence type="ECO:0000259" key="15">
    <source>
        <dbReference type="Pfam" id="PF24871"/>
    </source>
</evidence>
<dbReference type="PANTHER" id="PTHR47049">
    <property type="entry name" value="PIEZO-TYPE MECHANOSENSITIVE ION CHANNEL HOMOLOG"/>
    <property type="match status" value="1"/>
</dbReference>
<dbReference type="OrthoDB" id="303066at2759"/>
<organism evidence="17 18">
    <name type="scientific">Synaphobranchus kaupii</name>
    <name type="common">Kaup's arrowtooth eel</name>
    <dbReference type="NCBI Taxonomy" id="118154"/>
    <lineage>
        <taxon>Eukaryota</taxon>
        <taxon>Metazoa</taxon>
        <taxon>Chordata</taxon>
        <taxon>Craniata</taxon>
        <taxon>Vertebrata</taxon>
        <taxon>Euteleostomi</taxon>
        <taxon>Actinopterygii</taxon>
        <taxon>Neopterygii</taxon>
        <taxon>Teleostei</taxon>
        <taxon>Anguilliformes</taxon>
        <taxon>Synaphobranchidae</taxon>
        <taxon>Synaphobranchus</taxon>
    </lineage>
</organism>
<feature type="compositionally biased region" description="Basic and acidic residues" evidence="10">
    <location>
        <begin position="355"/>
        <end position="388"/>
    </location>
</feature>
<dbReference type="Pfam" id="PF15917">
    <property type="entry name" value="Piezo_TM25-28"/>
    <property type="match status" value="1"/>
</dbReference>
<feature type="domain" description="Piezo TM1-24" evidence="15">
    <location>
        <begin position="26"/>
        <end position="686"/>
    </location>
</feature>
<keyword evidence="5 11" id="KW-0812">Transmembrane</keyword>
<feature type="domain" description="Piezo THU9 and anchor" evidence="16">
    <location>
        <begin position="2002"/>
        <end position="2239"/>
    </location>
</feature>
<feature type="region of interest" description="Disordered" evidence="10">
    <location>
        <begin position="1461"/>
        <end position="1508"/>
    </location>
</feature>
<keyword evidence="6 11" id="KW-1133">Transmembrane helix</keyword>